<accession>A0A9P4PW26</accession>
<evidence type="ECO:0000256" key="1">
    <source>
        <dbReference type="SAM" id="Phobius"/>
    </source>
</evidence>
<reference evidence="2" key="1">
    <citation type="journal article" date="2020" name="Stud. Mycol.">
        <title>101 Dothideomycetes genomes: a test case for predicting lifestyles and emergence of pathogens.</title>
        <authorList>
            <person name="Haridas S."/>
            <person name="Albert R."/>
            <person name="Binder M."/>
            <person name="Bloem J."/>
            <person name="Labutti K."/>
            <person name="Salamov A."/>
            <person name="Andreopoulos B."/>
            <person name="Baker S."/>
            <person name="Barry K."/>
            <person name="Bills G."/>
            <person name="Bluhm B."/>
            <person name="Cannon C."/>
            <person name="Castanera R."/>
            <person name="Culley D."/>
            <person name="Daum C."/>
            <person name="Ezra D."/>
            <person name="Gonzalez J."/>
            <person name="Henrissat B."/>
            <person name="Kuo A."/>
            <person name="Liang C."/>
            <person name="Lipzen A."/>
            <person name="Lutzoni F."/>
            <person name="Magnuson J."/>
            <person name="Mondo S."/>
            <person name="Nolan M."/>
            <person name="Ohm R."/>
            <person name="Pangilinan J."/>
            <person name="Park H.-J."/>
            <person name="Ramirez L."/>
            <person name="Alfaro M."/>
            <person name="Sun H."/>
            <person name="Tritt A."/>
            <person name="Yoshinaga Y."/>
            <person name="Zwiers L.-H."/>
            <person name="Turgeon B."/>
            <person name="Goodwin S."/>
            <person name="Spatafora J."/>
            <person name="Crous P."/>
            <person name="Grigoriev I."/>
        </authorList>
    </citation>
    <scope>NUCLEOTIDE SEQUENCE</scope>
    <source>
        <strain evidence="2">CBS 690.94</strain>
    </source>
</reference>
<dbReference type="AlphaFoldDB" id="A0A9P4PW26"/>
<organism evidence="2 3">
    <name type="scientific">Karstenula rhodostoma CBS 690.94</name>
    <dbReference type="NCBI Taxonomy" id="1392251"/>
    <lineage>
        <taxon>Eukaryota</taxon>
        <taxon>Fungi</taxon>
        <taxon>Dikarya</taxon>
        <taxon>Ascomycota</taxon>
        <taxon>Pezizomycotina</taxon>
        <taxon>Dothideomycetes</taxon>
        <taxon>Pleosporomycetidae</taxon>
        <taxon>Pleosporales</taxon>
        <taxon>Massarineae</taxon>
        <taxon>Didymosphaeriaceae</taxon>
        <taxon>Karstenula</taxon>
    </lineage>
</organism>
<keyword evidence="1" id="KW-0812">Transmembrane</keyword>
<proteinExistence type="predicted"/>
<keyword evidence="1" id="KW-0472">Membrane</keyword>
<dbReference type="OrthoDB" id="5148443at2759"/>
<dbReference type="EMBL" id="MU001493">
    <property type="protein sequence ID" value="KAF2450303.1"/>
    <property type="molecule type" value="Genomic_DNA"/>
</dbReference>
<name>A0A9P4PW26_9PLEO</name>
<comment type="caution">
    <text evidence="2">The sequence shown here is derived from an EMBL/GenBank/DDBJ whole genome shotgun (WGS) entry which is preliminary data.</text>
</comment>
<gene>
    <name evidence="2" type="ORF">P171DRAFT_438972</name>
</gene>
<sequence>MASCFVLRASCFVLRASCHDYMTPQYVHNVLEGAISSSSKAGWHLPLAFLATAFLLYISLGLGFSEWLTNSQAQPTNALDQLLSPATINALYEDARLQYVILRLTETVARVSLSYGDSFESGGLKDFGESLSAEVARMRAGERPTQNRKQLFGGRKDRRGFFSDVASFFGGGKGADASTTGGGLLWGLFGGGGNSTGGIGGLLEKGLSGITEKIVGGLATPAYFLGIGLGMGAGNGLNITTADQSKAIATKIASASGA</sequence>
<evidence type="ECO:0000313" key="2">
    <source>
        <dbReference type="EMBL" id="KAF2450303.1"/>
    </source>
</evidence>
<keyword evidence="3" id="KW-1185">Reference proteome</keyword>
<evidence type="ECO:0000313" key="3">
    <source>
        <dbReference type="Proteomes" id="UP000799764"/>
    </source>
</evidence>
<feature type="transmembrane region" description="Helical" evidence="1">
    <location>
        <begin position="42"/>
        <end position="64"/>
    </location>
</feature>
<dbReference type="Proteomes" id="UP000799764">
    <property type="component" value="Unassembled WGS sequence"/>
</dbReference>
<protein>
    <submittedName>
        <fullName evidence="2">Uncharacterized protein</fullName>
    </submittedName>
</protein>
<keyword evidence="1" id="KW-1133">Transmembrane helix</keyword>